<feature type="coiled-coil region" evidence="1">
    <location>
        <begin position="101"/>
        <end position="156"/>
    </location>
</feature>
<name>A0ABN8LIT1_9CNID</name>
<sequence>MAFSTTASGHSVLLYKDEAQKEFVTGIQWLDKAVEVLCKADINTTTPAKIVKAIAQNLSLPIRQAHTHLNTALKFWEGEKARQCEETERLISSISSLKINVSERKMKVEQMNQQLQALNQQIKDSEQNVEQAKKALSNAQDTLNDAERVLRDKRRDQALVAGIGVVTTLAVPIVGLIAGTTAIVGGIVGPTAVAVSLTVLEDNVKSAQSGVSSAKDNVNHLENWLQAKKSEKNNLCQQLKSEEKEKQITEQRLRDQERQLQDLKMAQQRSIELSDKLMRTCHVMTNIWGKNQVLNNEASRAYSLEPLLTPMKEIVDMFRPEEQKEIKEDTFLLSKEIDFSSITWKLKAVCDANADSSIMAILGEYC</sequence>
<dbReference type="EMBL" id="CALNXI010000052">
    <property type="protein sequence ID" value="CAH3016976.1"/>
    <property type="molecule type" value="Genomic_DNA"/>
</dbReference>
<organism evidence="3 4">
    <name type="scientific">Porites evermanni</name>
    <dbReference type="NCBI Taxonomy" id="104178"/>
    <lineage>
        <taxon>Eukaryota</taxon>
        <taxon>Metazoa</taxon>
        <taxon>Cnidaria</taxon>
        <taxon>Anthozoa</taxon>
        <taxon>Hexacorallia</taxon>
        <taxon>Scleractinia</taxon>
        <taxon>Fungiina</taxon>
        <taxon>Poritidae</taxon>
        <taxon>Porites</taxon>
    </lineage>
</organism>
<evidence type="ECO:0000256" key="2">
    <source>
        <dbReference type="SAM" id="Phobius"/>
    </source>
</evidence>
<evidence type="ECO:0000313" key="4">
    <source>
        <dbReference type="Proteomes" id="UP001159427"/>
    </source>
</evidence>
<evidence type="ECO:0000313" key="3">
    <source>
        <dbReference type="EMBL" id="CAH3016976.1"/>
    </source>
</evidence>
<feature type="transmembrane region" description="Helical" evidence="2">
    <location>
        <begin position="158"/>
        <end position="177"/>
    </location>
</feature>
<accession>A0ABN8LIT1</accession>
<reference evidence="3 4" key="1">
    <citation type="submission" date="2022-05" db="EMBL/GenBank/DDBJ databases">
        <authorList>
            <consortium name="Genoscope - CEA"/>
            <person name="William W."/>
        </authorList>
    </citation>
    <scope>NUCLEOTIDE SEQUENCE [LARGE SCALE GENOMIC DNA]</scope>
</reference>
<comment type="caution">
    <text evidence="3">The sequence shown here is derived from an EMBL/GenBank/DDBJ whole genome shotgun (WGS) entry which is preliminary data.</text>
</comment>
<keyword evidence="4" id="KW-1185">Reference proteome</keyword>
<keyword evidence="2" id="KW-0472">Membrane</keyword>
<keyword evidence="2" id="KW-1133">Transmembrane helix</keyword>
<proteinExistence type="predicted"/>
<protein>
    <submittedName>
        <fullName evidence="3">Uncharacterized protein</fullName>
    </submittedName>
</protein>
<evidence type="ECO:0000256" key="1">
    <source>
        <dbReference type="SAM" id="Coils"/>
    </source>
</evidence>
<keyword evidence="2" id="KW-0812">Transmembrane</keyword>
<feature type="coiled-coil region" evidence="1">
    <location>
        <begin position="225"/>
        <end position="266"/>
    </location>
</feature>
<dbReference type="Proteomes" id="UP001159427">
    <property type="component" value="Unassembled WGS sequence"/>
</dbReference>
<gene>
    <name evidence="3" type="ORF">PEVE_00034392</name>
</gene>
<keyword evidence="1" id="KW-0175">Coiled coil</keyword>